<evidence type="ECO:0000313" key="1">
    <source>
        <dbReference type="EMBL" id="MFD1938611.1"/>
    </source>
</evidence>
<accession>A0ABW4TA79</accession>
<proteinExistence type="predicted"/>
<dbReference type="EMBL" id="JBHUFV010000068">
    <property type="protein sequence ID" value="MFD1938611.1"/>
    <property type="molecule type" value="Genomic_DNA"/>
</dbReference>
<evidence type="ECO:0000313" key="2">
    <source>
        <dbReference type="Proteomes" id="UP001597368"/>
    </source>
</evidence>
<protein>
    <submittedName>
        <fullName evidence="1">Uncharacterized protein</fullName>
    </submittedName>
</protein>
<keyword evidence="2" id="KW-1185">Reference proteome</keyword>
<sequence>MVALQLAGEELQAVVGGTELLGELGQVRTAAEALVHVDQRSPQYSGRVGRIDEHRTR</sequence>
<dbReference type="RefSeq" id="WP_379580698.1">
    <property type="nucleotide sequence ID" value="NZ_JBHUFV010000068.1"/>
</dbReference>
<name>A0ABW4TA79_9ACTN</name>
<gene>
    <name evidence="1" type="ORF">ACFSKW_44775</name>
</gene>
<reference evidence="2" key="1">
    <citation type="journal article" date="2019" name="Int. J. Syst. Evol. Microbiol.">
        <title>The Global Catalogue of Microorganisms (GCM) 10K type strain sequencing project: providing services to taxonomists for standard genome sequencing and annotation.</title>
        <authorList>
            <consortium name="The Broad Institute Genomics Platform"/>
            <consortium name="The Broad Institute Genome Sequencing Center for Infectious Disease"/>
            <person name="Wu L."/>
            <person name="Ma J."/>
        </authorList>
    </citation>
    <scope>NUCLEOTIDE SEQUENCE [LARGE SCALE GENOMIC DNA]</scope>
    <source>
        <strain evidence="2">ICMP 6774ER</strain>
    </source>
</reference>
<comment type="caution">
    <text evidence="1">The sequence shown here is derived from an EMBL/GenBank/DDBJ whole genome shotgun (WGS) entry which is preliminary data.</text>
</comment>
<organism evidence="1 2">
    <name type="scientific">Nonomuraea mangrovi</name>
    <dbReference type="NCBI Taxonomy" id="2316207"/>
    <lineage>
        <taxon>Bacteria</taxon>
        <taxon>Bacillati</taxon>
        <taxon>Actinomycetota</taxon>
        <taxon>Actinomycetes</taxon>
        <taxon>Streptosporangiales</taxon>
        <taxon>Streptosporangiaceae</taxon>
        <taxon>Nonomuraea</taxon>
    </lineage>
</organism>
<dbReference type="Proteomes" id="UP001597368">
    <property type="component" value="Unassembled WGS sequence"/>
</dbReference>